<dbReference type="Proteomes" id="UP000500767">
    <property type="component" value="Chromosome"/>
</dbReference>
<dbReference type="InterPro" id="IPR050750">
    <property type="entry name" value="C5-MTase"/>
</dbReference>
<organism evidence="7 8">
    <name type="scientific">Lichenicola cladoniae</name>
    <dbReference type="NCBI Taxonomy" id="1484109"/>
    <lineage>
        <taxon>Bacteria</taxon>
        <taxon>Pseudomonadati</taxon>
        <taxon>Pseudomonadota</taxon>
        <taxon>Alphaproteobacteria</taxon>
        <taxon>Acetobacterales</taxon>
        <taxon>Acetobacteraceae</taxon>
        <taxon>Lichenicola</taxon>
    </lineage>
</organism>
<dbReference type="PANTHER" id="PTHR46098:SF1">
    <property type="entry name" value="TRNA (CYTOSINE(38)-C(5))-METHYLTRANSFERASE"/>
    <property type="match status" value="1"/>
</dbReference>
<evidence type="ECO:0000313" key="7">
    <source>
        <dbReference type="EMBL" id="QKE92490.1"/>
    </source>
</evidence>
<dbReference type="EC" id="2.1.1.37" evidence="1"/>
<keyword evidence="3 7" id="KW-0808">Transferase</keyword>
<dbReference type="GO" id="GO:0003886">
    <property type="term" value="F:DNA (cytosine-5-)-methyltransferase activity"/>
    <property type="evidence" value="ECO:0007669"/>
    <property type="project" value="UniProtKB-EC"/>
</dbReference>
<name>A0A6M8HW05_9PROT</name>
<keyword evidence="5" id="KW-0680">Restriction system</keyword>
<dbReference type="REBASE" id="385699">
    <property type="entry name" value="M.Aba26569ORF6680P"/>
</dbReference>
<evidence type="ECO:0000256" key="5">
    <source>
        <dbReference type="ARBA" id="ARBA00022747"/>
    </source>
</evidence>
<accession>A0A6M8HW05</accession>
<keyword evidence="4" id="KW-0949">S-adenosyl-L-methionine</keyword>
<evidence type="ECO:0000256" key="4">
    <source>
        <dbReference type="ARBA" id="ARBA00022691"/>
    </source>
</evidence>
<evidence type="ECO:0000256" key="2">
    <source>
        <dbReference type="ARBA" id="ARBA00022603"/>
    </source>
</evidence>
<dbReference type="PANTHER" id="PTHR46098">
    <property type="entry name" value="TRNA (CYTOSINE(38)-C(5))-METHYLTRANSFERASE"/>
    <property type="match status" value="1"/>
</dbReference>
<dbReference type="KEGG" id="lck:HN018_06680"/>
<protein>
    <recommendedName>
        <fullName evidence="1">DNA (cytosine-5-)-methyltransferase</fullName>
        <ecNumber evidence="1">2.1.1.37</ecNumber>
    </recommendedName>
</protein>
<evidence type="ECO:0000256" key="6">
    <source>
        <dbReference type="ARBA" id="ARBA00047422"/>
    </source>
</evidence>
<evidence type="ECO:0000313" key="8">
    <source>
        <dbReference type="Proteomes" id="UP000500767"/>
    </source>
</evidence>
<dbReference type="SUPFAM" id="SSF53335">
    <property type="entry name" value="S-adenosyl-L-methionine-dependent methyltransferases"/>
    <property type="match status" value="1"/>
</dbReference>
<dbReference type="Pfam" id="PF00145">
    <property type="entry name" value="DNA_methylase"/>
    <property type="match status" value="1"/>
</dbReference>
<dbReference type="EMBL" id="CP053708">
    <property type="protein sequence ID" value="QKE92490.1"/>
    <property type="molecule type" value="Genomic_DNA"/>
</dbReference>
<evidence type="ECO:0000256" key="1">
    <source>
        <dbReference type="ARBA" id="ARBA00011975"/>
    </source>
</evidence>
<reference evidence="7 8" key="1">
    <citation type="journal article" date="2014" name="World J. Microbiol. Biotechnol.">
        <title>Biodiversity and physiological characteristics of Antarctic and Arctic lichens-associated bacteria.</title>
        <authorList>
            <person name="Lee Y.M."/>
            <person name="Kim E.H."/>
            <person name="Lee H.K."/>
            <person name="Hong S.G."/>
        </authorList>
    </citation>
    <scope>NUCLEOTIDE SEQUENCE [LARGE SCALE GENOMIC DNA]</scope>
    <source>
        <strain evidence="7 8">PAMC 26569</strain>
    </source>
</reference>
<keyword evidence="2 7" id="KW-0489">Methyltransferase</keyword>
<dbReference type="Gene3D" id="3.40.50.150">
    <property type="entry name" value="Vaccinia Virus protein VP39"/>
    <property type="match status" value="1"/>
</dbReference>
<dbReference type="AlphaFoldDB" id="A0A6M8HW05"/>
<sequence length="585" mass="63144">MFPQWELDAAITVVLFAGRGGACDGLEEAGCPVHVANNHNPVALAAHAAVHPHTKHVKGDIFDVDPIQATGGRRVKILWASPDCRDHSVAKGGAPRSARVRSLPWQVLRWMGKMRPTVLMMENVREIRGWGPLIAKRDKATGRVIKMDGSVAAKGERVPVREQQLGRDPKNLGRSFRHLVSSIRKLGYAYEDRDLCCADFGVPTSRRRWFAVARCDGAAIDWPVRTHAPRDQAAALGLEPWVGAHTIIDWSIPMPSIFERKKPLADATHRRIAVGMAKFVLNNANPFLMPITHTGAPRIYDLADPLRTVTTAHRGEMALVAPHVTKFRQNSTGIDVREPLATVTANGHSKRAGCAIPIGLTAAFMAQTGYGERSGQAPRALDIDEPIGTQVAGGAKHALVAAWMAQHNLNAIGVRMDAPVSTLTTVGSQQQIAGAFLAHHRGTSTANDVEAPVPTLTAGGGTHVSCVAAFMTKYYSQGGVSQAANDPLDTLSTKARFGVVTTTIGGTPCVVQDIGMRMLDPMEAARAHELSMPEWIEIDGVRRRLTKTETMFLIGNSVPKRMARLLAQANNVHALDQAPMKAAAE</sequence>
<dbReference type="InterPro" id="IPR001525">
    <property type="entry name" value="C5_MeTfrase"/>
</dbReference>
<keyword evidence="8" id="KW-1185">Reference proteome</keyword>
<dbReference type="GO" id="GO:0009307">
    <property type="term" value="P:DNA restriction-modification system"/>
    <property type="evidence" value="ECO:0007669"/>
    <property type="project" value="UniProtKB-KW"/>
</dbReference>
<proteinExistence type="predicted"/>
<dbReference type="GO" id="GO:0032259">
    <property type="term" value="P:methylation"/>
    <property type="evidence" value="ECO:0007669"/>
    <property type="project" value="UniProtKB-KW"/>
</dbReference>
<dbReference type="InterPro" id="IPR029063">
    <property type="entry name" value="SAM-dependent_MTases_sf"/>
</dbReference>
<evidence type="ECO:0000256" key="3">
    <source>
        <dbReference type="ARBA" id="ARBA00022679"/>
    </source>
</evidence>
<gene>
    <name evidence="7" type="ORF">HN018_06680</name>
</gene>
<comment type="catalytic activity">
    <reaction evidence="6">
        <text>a 2'-deoxycytidine in DNA + S-adenosyl-L-methionine = a 5-methyl-2'-deoxycytidine in DNA + S-adenosyl-L-homocysteine + H(+)</text>
        <dbReference type="Rhea" id="RHEA:13681"/>
        <dbReference type="Rhea" id="RHEA-COMP:11369"/>
        <dbReference type="Rhea" id="RHEA-COMP:11370"/>
        <dbReference type="ChEBI" id="CHEBI:15378"/>
        <dbReference type="ChEBI" id="CHEBI:57856"/>
        <dbReference type="ChEBI" id="CHEBI:59789"/>
        <dbReference type="ChEBI" id="CHEBI:85452"/>
        <dbReference type="ChEBI" id="CHEBI:85454"/>
        <dbReference type="EC" id="2.1.1.37"/>
    </reaction>
</comment>